<gene>
    <name evidence="2" type="ORF">SAMN05421874_104223</name>
</gene>
<accession>A0A1G8Y0X4</accession>
<dbReference type="STRING" id="683260.SAMN05421874_104223"/>
<feature type="domain" description="SnoaL-like" evidence="1">
    <location>
        <begin position="9"/>
        <end position="104"/>
    </location>
</feature>
<dbReference type="EMBL" id="FNFB01000004">
    <property type="protein sequence ID" value="SDJ96432.1"/>
    <property type="molecule type" value="Genomic_DNA"/>
</dbReference>
<evidence type="ECO:0000313" key="3">
    <source>
        <dbReference type="Proteomes" id="UP000198683"/>
    </source>
</evidence>
<dbReference type="InterPro" id="IPR032710">
    <property type="entry name" value="NTF2-like_dom_sf"/>
</dbReference>
<dbReference type="SUPFAM" id="SSF54427">
    <property type="entry name" value="NTF2-like"/>
    <property type="match status" value="1"/>
</dbReference>
<organism evidence="2 3">
    <name type="scientific">Nonomuraea maritima</name>
    <dbReference type="NCBI Taxonomy" id="683260"/>
    <lineage>
        <taxon>Bacteria</taxon>
        <taxon>Bacillati</taxon>
        <taxon>Actinomycetota</taxon>
        <taxon>Actinomycetes</taxon>
        <taxon>Streptosporangiales</taxon>
        <taxon>Streptosporangiaceae</taxon>
        <taxon>Nonomuraea</taxon>
    </lineage>
</organism>
<dbReference type="Gene3D" id="3.10.450.50">
    <property type="match status" value="1"/>
</dbReference>
<dbReference type="AlphaFoldDB" id="A0A1G8Y0X4"/>
<keyword evidence="3" id="KW-1185">Reference proteome</keyword>
<evidence type="ECO:0000313" key="2">
    <source>
        <dbReference type="EMBL" id="SDJ96432.1"/>
    </source>
</evidence>
<dbReference type="InterPro" id="IPR037401">
    <property type="entry name" value="SnoaL-like"/>
</dbReference>
<dbReference type="Pfam" id="PF12680">
    <property type="entry name" value="SnoaL_2"/>
    <property type="match status" value="1"/>
</dbReference>
<proteinExistence type="predicted"/>
<sequence length="110" mass="11916">MNIRLPDVVARYFEASARRDRDAVGAAFADDAVVADEGHTWRGAAEIRAWLEGTASQYEYTTELLGAQAEGEDAVTVTGRIDGDFPGGTAQLDWHFTLAGGLIRHLRIAP</sequence>
<reference evidence="2 3" key="1">
    <citation type="submission" date="2016-10" db="EMBL/GenBank/DDBJ databases">
        <authorList>
            <person name="de Groot N.N."/>
        </authorList>
    </citation>
    <scope>NUCLEOTIDE SEQUENCE [LARGE SCALE GENOMIC DNA]</scope>
    <source>
        <strain evidence="2 3">CGMCC 4.5681</strain>
    </source>
</reference>
<evidence type="ECO:0000259" key="1">
    <source>
        <dbReference type="Pfam" id="PF12680"/>
    </source>
</evidence>
<name>A0A1G8Y0X4_9ACTN</name>
<protein>
    <submittedName>
        <fullName evidence="2">SnoaL-like domain-containing protein</fullName>
    </submittedName>
</protein>
<dbReference type="OrthoDB" id="8684708at2"/>
<dbReference type="RefSeq" id="WP_090761955.1">
    <property type="nucleotide sequence ID" value="NZ_FNFB01000004.1"/>
</dbReference>
<dbReference type="Proteomes" id="UP000198683">
    <property type="component" value="Unassembled WGS sequence"/>
</dbReference>